<feature type="domain" description="DSBA-like thioredoxin" evidence="7">
    <location>
        <begin position="56"/>
        <end position="161"/>
    </location>
</feature>
<protein>
    <recommendedName>
        <fullName evidence="2">Thiol:disulfide interchange protein DsbA</fullName>
    </recommendedName>
</protein>
<name>A0A1F6SW02_9PROT</name>
<dbReference type="AlphaFoldDB" id="A0A1F6SW02"/>
<evidence type="ECO:0000313" key="9">
    <source>
        <dbReference type="Proteomes" id="UP000179334"/>
    </source>
</evidence>
<evidence type="ECO:0000256" key="1">
    <source>
        <dbReference type="ARBA" id="ARBA00005791"/>
    </source>
</evidence>
<dbReference type="PIRSF" id="PIRSF001488">
    <property type="entry name" value="Tdi_protein"/>
    <property type="match status" value="1"/>
</dbReference>
<evidence type="ECO:0000256" key="4">
    <source>
        <dbReference type="ARBA" id="ARBA00023157"/>
    </source>
</evidence>
<dbReference type="PANTHER" id="PTHR35891">
    <property type="entry name" value="THIOL:DISULFIDE INTERCHANGE PROTEIN DSBA"/>
    <property type="match status" value="1"/>
</dbReference>
<evidence type="ECO:0000259" key="7">
    <source>
        <dbReference type="Pfam" id="PF01323"/>
    </source>
</evidence>
<dbReference type="InterPro" id="IPR050824">
    <property type="entry name" value="Thiol_disulfide_DsbA"/>
</dbReference>
<dbReference type="Gene3D" id="3.40.30.10">
    <property type="entry name" value="Glutaredoxin"/>
    <property type="match status" value="1"/>
</dbReference>
<comment type="similarity">
    <text evidence="1">Belongs to the thioredoxin family. DsbA subfamily.</text>
</comment>
<comment type="caution">
    <text evidence="8">The sequence shown here is derived from an EMBL/GenBank/DDBJ whole genome shotgun (WGS) entry which is preliminary data.</text>
</comment>
<feature type="disulfide bond" description="Redox-active" evidence="6">
    <location>
        <begin position="19"/>
        <end position="22"/>
    </location>
</feature>
<dbReference type="GO" id="GO:0016491">
    <property type="term" value="F:oxidoreductase activity"/>
    <property type="evidence" value="ECO:0007669"/>
    <property type="project" value="InterPro"/>
</dbReference>
<keyword evidence="3" id="KW-0732">Signal</keyword>
<sequence length="179" mass="20177">QAVETGNKIEVREFFWYGCPHCYDLEPAIEAWLKKLPRQGQFVRTPGVAPRWLVHARAYYAFEALGALGKTHVAFFKAMHVQKRPLEDEPSLLGFAAENGVDKEKFRQAFNSFGVRLKLDKARQLNLEMGIHSVPTLVVDGKYLTTPVMAGGNPEMFKVVEFLIQKAARERKGGKNSGK</sequence>
<dbReference type="InterPro" id="IPR036249">
    <property type="entry name" value="Thioredoxin-like_sf"/>
</dbReference>
<evidence type="ECO:0000256" key="3">
    <source>
        <dbReference type="ARBA" id="ARBA00022729"/>
    </source>
</evidence>
<organism evidence="8 9">
    <name type="scientific">Candidatus Muproteobacteria bacterium RBG_16_64_10</name>
    <dbReference type="NCBI Taxonomy" id="1817757"/>
    <lineage>
        <taxon>Bacteria</taxon>
        <taxon>Pseudomonadati</taxon>
        <taxon>Pseudomonadota</taxon>
        <taxon>Candidatus Muproteobacteria</taxon>
    </lineage>
</organism>
<keyword evidence="4" id="KW-1015">Disulfide bond</keyword>
<dbReference type="Pfam" id="PF01323">
    <property type="entry name" value="DSBA"/>
    <property type="match status" value="1"/>
</dbReference>
<accession>A0A1F6SW02</accession>
<dbReference type="SUPFAM" id="SSF52833">
    <property type="entry name" value="Thioredoxin-like"/>
    <property type="match status" value="1"/>
</dbReference>
<evidence type="ECO:0000313" key="8">
    <source>
        <dbReference type="EMBL" id="OGI37070.1"/>
    </source>
</evidence>
<dbReference type="Proteomes" id="UP000179334">
    <property type="component" value="Unassembled WGS sequence"/>
</dbReference>
<dbReference type="PANTHER" id="PTHR35891:SF2">
    <property type="entry name" value="THIOL:DISULFIDE INTERCHANGE PROTEIN DSBA"/>
    <property type="match status" value="1"/>
</dbReference>
<reference evidence="8 9" key="1">
    <citation type="journal article" date="2016" name="Nat. Commun.">
        <title>Thousands of microbial genomes shed light on interconnected biogeochemical processes in an aquifer system.</title>
        <authorList>
            <person name="Anantharaman K."/>
            <person name="Brown C.T."/>
            <person name="Hug L.A."/>
            <person name="Sharon I."/>
            <person name="Castelle C.J."/>
            <person name="Probst A.J."/>
            <person name="Thomas B.C."/>
            <person name="Singh A."/>
            <person name="Wilkins M.J."/>
            <person name="Karaoz U."/>
            <person name="Brodie E.L."/>
            <person name="Williams K.H."/>
            <person name="Hubbard S.S."/>
            <person name="Banfield J.F."/>
        </authorList>
    </citation>
    <scope>NUCLEOTIDE SEQUENCE [LARGE SCALE GENOMIC DNA]</scope>
</reference>
<keyword evidence="5" id="KW-0676">Redox-active center</keyword>
<dbReference type="EMBL" id="MFSR01000103">
    <property type="protein sequence ID" value="OGI37070.1"/>
    <property type="molecule type" value="Genomic_DNA"/>
</dbReference>
<proteinExistence type="inferred from homology"/>
<dbReference type="InterPro" id="IPR023205">
    <property type="entry name" value="DsbA/DsbL"/>
</dbReference>
<feature type="non-terminal residue" evidence="8">
    <location>
        <position position="1"/>
    </location>
</feature>
<evidence type="ECO:0000256" key="6">
    <source>
        <dbReference type="PIRSR" id="PIRSR001488-1"/>
    </source>
</evidence>
<dbReference type="CDD" id="cd03019">
    <property type="entry name" value="DsbA_DsbA"/>
    <property type="match status" value="1"/>
</dbReference>
<evidence type="ECO:0000256" key="5">
    <source>
        <dbReference type="ARBA" id="ARBA00023284"/>
    </source>
</evidence>
<dbReference type="InterPro" id="IPR001853">
    <property type="entry name" value="DSBA-like_thioredoxin_dom"/>
</dbReference>
<evidence type="ECO:0000256" key="2">
    <source>
        <dbReference type="ARBA" id="ARBA00013831"/>
    </source>
</evidence>
<gene>
    <name evidence="8" type="ORF">A2V91_05710</name>
</gene>